<keyword evidence="3" id="KW-1185">Reference proteome</keyword>
<reference evidence="3" key="1">
    <citation type="journal article" date="2019" name="Int. J. Syst. Evol. Microbiol.">
        <title>The Global Catalogue of Microorganisms (GCM) 10K type strain sequencing project: providing services to taxonomists for standard genome sequencing and annotation.</title>
        <authorList>
            <consortium name="The Broad Institute Genomics Platform"/>
            <consortium name="The Broad Institute Genome Sequencing Center for Infectious Disease"/>
            <person name="Wu L."/>
            <person name="Ma J."/>
        </authorList>
    </citation>
    <scope>NUCLEOTIDE SEQUENCE [LARGE SCALE GENOMIC DNA]</scope>
    <source>
        <strain evidence="3">CGMCC 4.1469</strain>
    </source>
</reference>
<dbReference type="PROSITE" id="PS00409">
    <property type="entry name" value="PROKAR_NTER_METHYL"/>
    <property type="match status" value="1"/>
</dbReference>
<comment type="caution">
    <text evidence="2">The sequence shown here is derived from an EMBL/GenBank/DDBJ whole genome shotgun (WGS) entry which is preliminary data.</text>
</comment>
<feature type="transmembrane region" description="Helical" evidence="1">
    <location>
        <begin position="12"/>
        <end position="36"/>
    </location>
</feature>
<keyword evidence="1" id="KW-0472">Membrane</keyword>
<dbReference type="InterPro" id="IPR012902">
    <property type="entry name" value="N_methyl_site"/>
</dbReference>
<evidence type="ECO:0000256" key="1">
    <source>
        <dbReference type="SAM" id="Phobius"/>
    </source>
</evidence>
<gene>
    <name evidence="2" type="primary">vccB</name>
    <name evidence="2" type="ORF">ACFQDI_07660</name>
</gene>
<dbReference type="InterPro" id="IPR019838">
    <property type="entry name" value="Verru/Chthon_B"/>
</dbReference>
<organism evidence="2 3">
    <name type="scientific">Prosthecobacter fluviatilis</name>
    <dbReference type="NCBI Taxonomy" id="445931"/>
    <lineage>
        <taxon>Bacteria</taxon>
        <taxon>Pseudomonadati</taxon>
        <taxon>Verrucomicrobiota</taxon>
        <taxon>Verrucomicrobiia</taxon>
        <taxon>Verrucomicrobiales</taxon>
        <taxon>Verrucomicrobiaceae</taxon>
        <taxon>Prosthecobacter</taxon>
    </lineage>
</organism>
<dbReference type="EMBL" id="JBHSMQ010000002">
    <property type="protein sequence ID" value="MFC5454722.1"/>
    <property type="molecule type" value="Genomic_DNA"/>
</dbReference>
<sequence>MKHPNKSRSQAGFSLVEVTLAVAIAALAIITLLGLLPQGLEMARKTALMINDSNILEQVTHDMENATFDMLPKPNQKVNKYYNDQGREVAQDATDLAFVVEIEQQSVVALPKAEKTQPYLKRMVIKIAATSSPSFVFGTNNTGSYVVFNQLIAKTR</sequence>
<accession>A0ABW0KP14</accession>
<evidence type="ECO:0000313" key="3">
    <source>
        <dbReference type="Proteomes" id="UP001596052"/>
    </source>
</evidence>
<dbReference type="NCBIfam" id="TIGR02598">
    <property type="entry name" value="Verru_Chthon cassette protein B"/>
    <property type="match status" value="1"/>
</dbReference>
<name>A0ABW0KP14_9BACT</name>
<keyword evidence="1" id="KW-0812">Transmembrane</keyword>
<protein>
    <submittedName>
        <fullName evidence="2">Verru_Chthon cassette protein B</fullName>
    </submittedName>
</protein>
<keyword evidence="1" id="KW-1133">Transmembrane helix</keyword>
<evidence type="ECO:0000313" key="2">
    <source>
        <dbReference type="EMBL" id="MFC5454722.1"/>
    </source>
</evidence>
<proteinExistence type="predicted"/>
<dbReference type="Pfam" id="PF07963">
    <property type="entry name" value="N_methyl"/>
    <property type="match status" value="1"/>
</dbReference>
<dbReference type="RefSeq" id="WP_377165089.1">
    <property type="nucleotide sequence ID" value="NZ_JBHSMQ010000002.1"/>
</dbReference>
<dbReference type="Proteomes" id="UP001596052">
    <property type="component" value="Unassembled WGS sequence"/>
</dbReference>